<proteinExistence type="predicted"/>
<feature type="transmembrane region" description="Helical" evidence="4">
    <location>
        <begin position="6"/>
        <end position="25"/>
    </location>
</feature>
<evidence type="ECO:0000313" key="8">
    <source>
        <dbReference type="Proteomes" id="UP000030008"/>
    </source>
</evidence>
<protein>
    <submittedName>
        <fullName evidence="7">UDP-N-acetylmuramyl peptide synthase</fullName>
    </submittedName>
</protein>
<keyword evidence="4" id="KW-0812">Transmembrane</keyword>
<evidence type="ECO:0000256" key="1">
    <source>
        <dbReference type="ARBA" id="ARBA00022598"/>
    </source>
</evidence>
<dbReference type="EMBL" id="JQIF01000078">
    <property type="protein sequence ID" value="KGJ52236.1"/>
    <property type="molecule type" value="Genomic_DNA"/>
</dbReference>
<keyword evidence="4" id="KW-0472">Membrane</keyword>
<dbReference type="Gene3D" id="3.40.1190.10">
    <property type="entry name" value="Mur-like, catalytic domain"/>
    <property type="match status" value="1"/>
</dbReference>
<keyword evidence="4" id="KW-1133">Transmembrane helix</keyword>
<feature type="domain" description="Mur ligase central" evidence="6">
    <location>
        <begin position="185"/>
        <end position="372"/>
    </location>
</feature>
<dbReference type="PANTHER" id="PTHR43024:SF1">
    <property type="entry name" value="UDP-N-ACETYLMURAMOYL-TRIPEPTIDE--D-ALANYL-D-ALANINE LIGASE"/>
    <property type="match status" value="1"/>
</dbReference>
<dbReference type="Gene3D" id="3.90.190.20">
    <property type="entry name" value="Mur ligase, C-terminal domain"/>
    <property type="match status" value="1"/>
</dbReference>
<dbReference type="GO" id="GO:0005524">
    <property type="term" value="F:ATP binding"/>
    <property type="evidence" value="ECO:0007669"/>
    <property type="project" value="UniProtKB-KW"/>
</dbReference>
<evidence type="ECO:0000256" key="3">
    <source>
        <dbReference type="ARBA" id="ARBA00022840"/>
    </source>
</evidence>
<dbReference type="SUPFAM" id="SSF53623">
    <property type="entry name" value="MurD-like peptide ligases, catalytic domain"/>
    <property type="match status" value="1"/>
</dbReference>
<evidence type="ECO:0000259" key="5">
    <source>
        <dbReference type="Pfam" id="PF02875"/>
    </source>
</evidence>
<dbReference type="InterPro" id="IPR036615">
    <property type="entry name" value="Mur_ligase_C_dom_sf"/>
</dbReference>
<evidence type="ECO:0000259" key="6">
    <source>
        <dbReference type="Pfam" id="PF08245"/>
    </source>
</evidence>
<dbReference type="Pfam" id="PF08245">
    <property type="entry name" value="Mur_ligase_M"/>
    <property type="match status" value="1"/>
</dbReference>
<gene>
    <name evidence="7" type="ORF">CIAN88_16460</name>
</gene>
<feature type="transmembrane region" description="Helical" evidence="4">
    <location>
        <begin position="45"/>
        <end position="64"/>
    </location>
</feature>
<comment type="caution">
    <text evidence="7">The sequence shown here is derived from an EMBL/GenBank/DDBJ whole genome shotgun (WGS) entry which is preliminary data.</text>
</comment>
<sequence>MMLFCFLAVYLFFLYVPLKQSMHMFQQNRYNKGRYRTWLVSYIRLSWKLIVKILLTLMLSYSLLLLQPTSMQEILLLMLVAIFAYISCKMEEERVYRKPLVKTARIHRLAILLYTLYGILLCLLHYFLSAAALILVTPFLFLSAWLMVLPAAWISEPLEMAIRNHYAADAAKLLRSNNALSIIGITGSYGKTSVKTILNELLSDVYYTLMTPGSYNNQMGITLTIRNKLERLHEVFLCEMGADHVKEIHDLMQFVKPQYGVVTSVGPQHLATFGSMENILHEKMQMIECLPADGIGFVNRDNAYIRTYSIQNTCRIVWFGMSEDADYRCCDIRYSEEGTSFTVIQEGQSHRFHTKLLGKHNVVNITCAIAVAHTLGVSWEIMALAVEKLPYIEHRLQVRKSFCTLLDDAYNSNPEGARCALEVLKQMKHQRFIITPGFLELGEQQEEEQYKLGEEIADSVDTAVLVGAVQTKSIAAGLADSGFPKERVHVCDSFQEALAIVQKQAQLQDCVLLENDLPDAFNH</sequence>
<keyword evidence="2" id="KW-0547">Nucleotide-binding</keyword>
<dbReference type="PANTHER" id="PTHR43024">
    <property type="entry name" value="UDP-N-ACETYLMURAMOYL-TRIPEPTIDE--D-ALANYL-D-ALANINE LIGASE"/>
    <property type="match status" value="1"/>
</dbReference>
<evidence type="ECO:0000256" key="4">
    <source>
        <dbReference type="SAM" id="Phobius"/>
    </source>
</evidence>
<dbReference type="GO" id="GO:0016881">
    <property type="term" value="F:acid-amino acid ligase activity"/>
    <property type="evidence" value="ECO:0007669"/>
    <property type="project" value="InterPro"/>
</dbReference>
<dbReference type="Pfam" id="PF02875">
    <property type="entry name" value="Mur_ligase_C"/>
    <property type="match status" value="1"/>
</dbReference>
<keyword evidence="1" id="KW-0436">Ligase</keyword>
<reference evidence="7 8" key="1">
    <citation type="submission" date="2014-08" db="EMBL/GenBank/DDBJ databases">
        <title>Clostridium innocuum, an unnegligible vancomycin-resistant pathogen causing extra-intestinal infections.</title>
        <authorList>
            <person name="Feng Y."/>
            <person name="Chiu C.-H."/>
        </authorList>
    </citation>
    <scope>NUCLEOTIDE SEQUENCE [LARGE SCALE GENOMIC DNA]</scope>
    <source>
        <strain evidence="7 8">AN88</strain>
    </source>
</reference>
<dbReference type="InterPro" id="IPR013221">
    <property type="entry name" value="Mur_ligase_cen"/>
</dbReference>
<keyword evidence="3" id="KW-0067">ATP-binding</keyword>
<evidence type="ECO:0000313" key="7">
    <source>
        <dbReference type="EMBL" id="KGJ52236.1"/>
    </source>
</evidence>
<evidence type="ECO:0000256" key="2">
    <source>
        <dbReference type="ARBA" id="ARBA00022741"/>
    </source>
</evidence>
<dbReference type="InterPro" id="IPR051046">
    <property type="entry name" value="MurCDEF_CellWall_CoF430Synth"/>
</dbReference>
<name>A0A099I3R5_CLOIN</name>
<feature type="transmembrane region" description="Helical" evidence="4">
    <location>
        <begin position="70"/>
        <end position="88"/>
    </location>
</feature>
<accession>A0A099I3R5</accession>
<dbReference type="AlphaFoldDB" id="A0A099I3R5"/>
<dbReference type="SUPFAM" id="SSF53244">
    <property type="entry name" value="MurD-like peptide ligases, peptide-binding domain"/>
    <property type="match status" value="1"/>
</dbReference>
<feature type="domain" description="Mur ligase C-terminal" evidence="5">
    <location>
        <begin position="394"/>
        <end position="513"/>
    </location>
</feature>
<dbReference type="InterPro" id="IPR036565">
    <property type="entry name" value="Mur-like_cat_sf"/>
</dbReference>
<dbReference type="InterPro" id="IPR004101">
    <property type="entry name" value="Mur_ligase_C"/>
</dbReference>
<feature type="transmembrane region" description="Helical" evidence="4">
    <location>
        <begin position="109"/>
        <end position="128"/>
    </location>
</feature>
<feature type="transmembrane region" description="Helical" evidence="4">
    <location>
        <begin position="134"/>
        <end position="154"/>
    </location>
</feature>
<dbReference type="Proteomes" id="UP000030008">
    <property type="component" value="Unassembled WGS sequence"/>
</dbReference>
<organism evidence="7 8">
    <name type="scientific">Clostridium innocuum</name>
    <dbReference type="NCBI Taxonomy" id="1522"/>
    <lineage>
        <taxon>Bacteria</taxon>
        <taxon>Bacillati</taxon>
        <taxon>Bacillota</taxon>
        <taxon>Clostridia</taxon>
        <taxon>Eubacteriales</taxon>
        <taxon>Clostridiaceae</taxon>
        <taxon>Clostridium</taxon>
    </lineage>
</organism>